<dbReference type="EMBL" id="GDQN01007465">
    <property type="protein sequence ID" value="JAT83589.1"/>
    <property type="molecule type" value="Transcribed_RNA"/>
</dbReference>
<feature type="non-terminal residue" evidence="1">
    <location>
        <position position="1"/>
    </location>
</feature>
<accession>A0A1E1W9H5</accession>
<name>A0A1E1W9H5_PECGO</name>
<proteinExistence type="predicted"/>
<protein>
    <submittedName>
        <fullName evidence="1">Uncharacterized protein</fullName>
    </submittedName>
</protein>
<sequence length="127" mass="14869">SKSDMLKSIFILSIIYLNISFAYITKLPDFWYLDNFNYDVESNEELVQFEVHEDQGPLWVVDISQSNMWRPLQLKKASDDERNYFDDAVGPVIKFYENKRKPVLLDKTNQKTPKNVTEAIKSKDVVG</sequence>
<gene>
    <name evidence="1" type="ORF">g.4029</name>
</gene>
<evidence type="ECO:0000313" key="1">
    <source>
        <dbReference type="EMBL" id="JAT83589.1"/>
    </source>
</evidence>
<reference evidence="1" key="1">
    <citation type="submission" date="2015-09" db="EMBL/GenBank/DDBJ databases">
        <title>De novo assembly of Pectinophora gossypiella (Pink Bollworm) gut transcriptome.</title>
        <authorList>
            <person name="Tassone E.E."/>
        </authorList>
    </citation>
    <scope>NUCLEOTIDE SEQUENCE</scope>
</reference>
<organism evidence="1">
    <name type="scientific">Pectinophora gossypiella</name>
    <name type="common">Cotton pink bollworm</name>
    <name type="synonym">Depressaria gossypiella</name>
    <dbReference type="NCBI Taxonomy" id="13191"/>
    <lineage>
        <taxon>Eukaryota</taxon>
        <taxon>Metazoa</taxon>
        <taxon>Ecdysozoa</taxon>
        <taxon>Arthropoda</taxon>
        <taxon>Hexapoda</taxon>
        <taxon>Insecta</taxon>
        <taxon>Pterygota</taxon>
        <taxon>Neoptera</taxon>
        <taxon>Endopterygota</taxon>
        <taxon>Lepidoptera</taxon>
        <taxon>Glossata</taxon>
        <taxon>Ditrysia</taxon>
        <taxon>Gelechioidea</taxon>
        <taxon>Gelechiidae</taxon>
        <taxon>Apatetrinae</taxon>
        <taxon>Pectinophora</taxon>
    </lineage>
</organism>
<dbReference type="OrthoDB" id="7457489at2759"/>
<dbReference type="AlphaFoldDB" id="A0A1E1W9H5"/>
<feature type="non-terminal residue" evidence="1">
    <location>
        <position position="127"/>
    </location>
</feature>